<dbReference type="InterPro" id="IPR017946">
    <property type="entry name" value="PLC-like_Pdiesterase_TIM-brl"/>
</dbReference>
<dbReference type="PROSITE" id="PS51704">
    <property type="entry name" value="GP_PDE"/>
    <property type="match status" value="1"/>
</dbReference>
<dbReference type="Pfam" id="PF03009">
    <property type="entry name" value="GDPD"/>
    <property type="match status" value="1"/>
</dbReference>
<dbReference type="EC" id="3.1.4.46" evidence="2"/>
<dbReference type="InterPro" id="IPR030395">
    <property type="entry name" value="GP_PDE_dom"/>
</dbReference>
<organism evidence="2 3">
    <name type="scientific">Ignatzschineria rhizosphaerae</name>
    <dbReference type="NCBI Taxonomy" id="2923279"/>
    <lineage>
        <taxon>Bacteria</taxon>
        <taxon>Pseudomonadati</taxon>
        <taxon>Pseudomonadota</taxon>
        <taxon>Gammaproteobacteria</taxon>
        <taxon>Cardiobacteriales</taxon>
        <taxon>Ignatzschineriaceae</taxon>
        <taxon>Ignatzschineria</taxon>
    </lineage>
</organism>
<evidence type="ECO:0000313" key="3">
    <source>
        <dbReference type="Proteomes" id="UP000829542"/>
    </source>
</evidence>
<dbReference type="PANTHER" id="PTHR46211:SF1">
    <property type="entry name" value="GLYCEROPHOSPHODIESTER PHOSPHODIESTERASE, CYTOPLASMIC"/>
    <property type="match status" value="1"/>
</dbReference>
<keyword evidence="2" id="KW-0378">Hydrolase</keyword>
<protein>
    <submittedName>
        <fullName evidence="2">Glycerophosphodiester phosphodiesterase</fullName>
        <ecNumber evidence="2">3.1.4.46</ecNumber>
    </submittedName>
</protein>
<keyword evidence="3" id="KW-1185">Reference proteome</keyword>
<evidence type="ECO:0000313" key="2">
    <source>
        <dbReference type="EMBL" id="UNM97485.1"/>
    </source>
</evidence>
<dbReference type="Proteomes" id="UP000829542">
    <property type="component" value="Chromosome"/>
</dbReference>
<dbReference type="EMBL" id="CP093379">
    <property type="protein sequence ID" value="UNM97485.1"/>
    <property type="molecule type" value="Genomic_DNA"/>
</dbReference>
<proteinExistence type="predicted"/>
<feature type="domain" description="GP-PDE" evidence="1">
    <location>
        <begin position="12"/>
        <end position="286"/>
    </location>
</feature>
<accession>A0ABY3X9Q7</accession>
<dbReference type="RefSeq" id="WP_242153076.1">
    <property type="nucleotide sequence ID" value="NZ_CP093379.1"/>
</dbReference>
<evidence type="ECO:0000259" key="1">
    <source>
        <dbReference type="PROSITE" id="PS51704"/>
    </source>
</evidence>
<reference evidence="2 3" key="1">
    <citation type="submission" date="2022-03" db="EMBL/GenBank/DDBJ databases">
        <title>Ignatzschineria rhizosphaerae HR5S32.</title>
        <authorList>
            <person name="Sun J.Q."/>
            <person name="Feng J.Y."/>
        </authorList>
    </citation>
    <scope>NUCLEOTIDE SEQUENCE [LARGE SCALE GENOMIC DNA]</scope>
    <source>
        <strain evidence="2 3">HR5S32</strain>
    </source>
</reference>
<dbReference type="GO" id="GO:0008889">
    <property type="term" value="F:glycerophosphodiester phosphodiesterase activity"/>
    <property type="evidence" value="ECO:0007669"/>
    <property type="project" value="UniProtKB-EC"/>
</dbReference>
<gene>
    <name evidence="2" type="primary">ugpQ</name>
    <name evidence="2" type="ORF">MMG00_06490</name>
</gene>
<dbReference type="Gene3D" id="3.20.20.190">
    <property type="entry name" value="Phosphatidylinositol (PI) phosphodiesterase"/>
    <property type="match status" value="1"/>
</dbReference>
<sequence>MSSFLKGKWNYPKLIAHRGAGKDAPENTLAAFQLGADSGCNMFECDVKLSKDQELFLLHDATLDRTTNLQGLAKVYDWHELIMADAGAWHSKQYKGEKLLKFTDLVDFIIKNHFRLDVEVKPNEGQAYETGAAVARFLQQRMRQKIDQYVEYFFTHEPVNFFTKLHDALLDQLEPYCLQNQFLISSFEPEALRGAKDTVSKIPRALLIDDFSKGEDLIWQQLELLECQGIIINYQILTPEFLKCCHEAERFVMVYTVNDLDKINQLLNLGVDSVITDNMRALNVLGYC</sequence>
<dbReference type="SUPFAM" id="SSF51695">
    <property type="entry name" value="PLC-like phosphodiesterases"/>
    <property type="match status" value="1"/>
</dbReference>
<name>A0ABY3X9Q7_9GAMM</name>
<dbReference type="PANTHER" id="PTHR46211">
    <property type="entry name" value="GLYCEROPHOSPHORYL DIESTER PHOSPHODIESTERASE"/>
    <property type="match status" value="1"/>
</dbReference>